<dbReference type="eggNOG" id="COG0058">
    <property type="taxonomic scope" value="Bacteria"/>
</dbReference>
<comment type="cofactor">
    <cofactor evidence="2 10">
        <name>pyridoxal 5'-phosphate</name>
        <dbReference type="ChEBI" id="CHEBI:597326"/>
    </cofactor>
</comment>
<dbReference type="SUPFAM" id="SSF53756">
    <property type="entry name" value="UDP-Glycosyltransferase/glycogen phosphorylase"/>
    <property type="match status" value="1"/>
</dbReference>
<keyword evidence="6 9" id="KW-0663">Pyridoxal phosphate</keyword>
<dbReference type="FunFam" id="3.40.50.2000:FF:000149">
    <property type="entry name" value="Glycogen phosphorylase, muscle form"/>
    <property type="match status" value="1"/>
</dbReference>
<evidence type="ECO:0000256" key="6">
    <source>
        <dbReference type="ARBA" id="ARBA00022898"/>
    </source>
</evidence>
<evidence type="ECO:0000256" key="8">
    <source>
        <dbReference type="ARBA" id="ARBA00025174"/>
    </source>
</evidence>
<dbReference type="STRING" id="1454004.AW11_03372"/>
<evidence type="ECO:0000256" key="4">
    <source>
        <dbReference type="ARBA" id="ARBA00022676"/>
    </source>
</evidence>
<evidence type="ECO:0000256" key="1">
    <source>
        <dbReference type="ARBA" id="ARBA00001275"/>
    </source>
</evidence>
<comment type="caution">
    <text evidence="11">The sequence shown here is derived from an EMBL/GenBank/DDBJ whole genome shotgun (WGS) entry which is preliminary data.</text>
</comment>
<dbReference type="PATRIC" id="fig|1454004.3.peg.3476"/>
<dbReference type="CDD" id="cd04300">
    <property type="entry name" value="GT35_Glycogen_Phosphorylase"/>
    <property type="match status" value="1"/>
</dbReference>
<evidence type="ECO:0000313" key="12">
    <source>
        <dbReference type="Proteomes" id="UP000022141"/>
    </source>
</evidence>
<protein>
    <recommendedName>
        <fullName evidence="10">Alpha-1,4 glucan phosphorylase</fullName>
        <ecNumber evidence="10">2.4.1.1</ecNumber>
    </recommendedName>
</protein>
<dbReference type="GO" id="GO:0008184">
    <property type="term" value="F:glycogen phosphorylase activity"/>
    <property type="evidence" value="ECO:0007669"/>
    <property type="project" value="InterPro"/>
</dbReference>
<reference evidence="11" key="1">
    <citation type="submission" date="2014-02" db="EMBL/GenBank/DDBJ databases">
        <title>Expanding our view of genomic diversity in Candidatus Accumulibacter clades.</title>
        <authorList>
            <person name="Skennerton C.T."/>
            <person name="Barr J.J."/>
            <person name="Slater F.R."/>
            <person name="Bond P.L."/>
            <person name="Tyson G.W."/>
        </authorList>
    </citation>
    <scope>NUCLEOTIDE SEQUENCE [LARGE SCALE GENOMIC DNA]</scope>
</reference>
<dbReference type="InterPro" id="IPR011833">
    <property type="entry name" value="Glycg_phsphrylas"/>
</dbReference>
<dbReference type="EC" id="2.4.1.1" evidence="10"/>
<accession>A0A011Q979</accession>
<keyword evidence="5 10" id="KW-0808">Transferase</keyword>
<evidence type="ECO:0000256" key="3">
    <source>
        <dbReference type="ARBA" id="ARBA00006047"/>
    </source>
</evidence>
<keyword evidence="4 10" id="KW-0328">Glycosyltransferase</keyword>
<dbReference type="InterPro" id="IPR000811">
    <property type="entry name" value="Glyco_trans_35"/>
</dbReference>
<gene>
    <name evidence="11" type="primary">malP_2</name>
    <name evidence="11" type="ORF">AW11_03372</name>
</gene>
<dbReference type="Pfam" id="PF00343">
    <property type="entry name" value="Phosphorylase"/>
    <property type="match status" value="1"/>
</dbReference>
<sequence length="833" mass="93546">MAYETYYWSTSLMSKAIESQPDGEPLRAQIDHKLLCQVATDRDVAGKAEYYHALAQVAREQLARRWVETQHADRANKARRVYYLSMEFLIGRAMNNALSALDLREQAATVFTPPGPSLNEVMECEPDAALGNGGLGRLAACFLDSMATLGLPSWGYGVRYEYGMFAQSIVNGQQVEKPEAWVQDRSPWEFPRAGRHHTVHFGGSAEHSGDWAEWHPADSVEAKAFDHVIPGHGTDRVSTLRLWKAAAPSEIDLGAFNTGDYQRAAEFKNRFENISWVLYPNDSTSAGRELRLRQEYFFVSASMQDILSRHDDEYGSFDNLADKVAIHLNDTHPAIGVAELMRLLVDEHGLKWNAAWEQCRRIFSYTNHTLMPEALETWKVTLMQRVLPRHMLIIYRINHEFLDEVVRLYPGDIDLMRRVSLIDDGNGHEKDKRVRMAHLSIVGSHRINGVSQLHSDLMVQTIFADFARLYPERFHNKTNGVTPRRWLAQSNLGLSALLDERIGKEWRLDLDRLEGLRSVADDAAFGKAFAAAKRDNKLRLADYVAREVGVSLNPDSLFDVQVKRIHEYKRQLLNVLHVITRYNALLNGETAGVAPRSIIFAGKAASSYHMAKQVIRLINDVAAVVNNDPRTRDLLQVAFIPNYGVSVAELIMPAANLSEQISTAGTEASGTGNMKLSLNGALTIGTEDGANIEIRDQVGADNIFIFGNNTAQVAALRQTGYQPSELYQNDPVLKEALDKIDGGFFSPGERSRYHDVFNCLVHYGDHYLLLADYADYVATQARVDALYLTPAEWQRKAILNVAGMGTFSADRTIRDYADDTWKLQTLTNRGTAQ</sequence>
<dbReference type="GO" id="GO:0005737">
    <property type="term" value="C:cytoplasm"/>
    <property type="evidence" value="ECO:0007669"/>
    <property type="project" value="TreeGrafter"/>
</dbReference>
<dbReference type="PANTHER" id="PTHR11468">
    <property type="entry name" value="GLYCOGEN PHOSPHORYLASE"/>
    <property type="match status" value="1"/>
</dbReference>
<comment type="function">
    <text evidence="10">Allosteric enzyme that catalyzes the rate-limiting step in glycogen catabolism, the phosphorolytic cleavage of glycogen to produce glucose-1-phosphate, and plays a central role in maintaining cellular and organismal glucose homeostasis.</text>
</comment>
<evidence type="ECO:0000313" key="11">
    <source>
        <dbReference type="EMBL" id="EXI85792.1"/>
    </source>
</evidence>
<comment type="similarity">
    <text evidence="3 10">Belongs to the glycogen phosphorylase family.</text>
</comment>
<name>A0A011Q979_ACCRE</name>
<dbReference type="AlphaFoldDB" id="A0A011Q979"/>
<dbReference type="PIRSF" id="PIRSF000460">
    <property type="entry name" value="Pprylas_GlgP"/>
    <property type="match status" value="1"/>
</dbReference>
<dbReference type="PANTHER" id="PTHR11468:SF3">
    <property type="entry name" value="GLYCOGEN PHOSPHORYLASE, LIVER FORM"/>
    <property type="match status" value="1"/>
</dbReference>
<dbReference type="NCBIfam" id="TIGR02093">
    <property type="entry name" value="P_ylase"/>
    <property type="match status" value="1"/>
</dbReference>
<evidence type="ECO:0000256" key="7">
    <source>
        <dbReference type="ARBA" id="ARBA00023277"/>
    </source>
</evidence>
<dbReference type="Gene3D" id="3.40.50.2000">
    <property type="entry name" value="Glycogen Phosphorylase B"/>
    <property type="match status" value="2"/>
</dbReference>
<dbReference type="GO" id="GO:0005980">
    <property type="term" value="P:glycogen catabolic process"/>
    <property type="evidence" value="ECO:0007669"/>
    <property type="project" value="TreeGrafter"/>
</dbReference>
<comment type="catalytic activity">
    <reaction evidence="1 10">
        <text>[(1-&gt;4)-alpha-D-glucosyl](n) + phosphate = [(1-&gt;4)-alpha-D-glucosyl](n-1) + alpha-D-glucose 1-phosphate</text>
        <dbReference type="Rhea" id="RHEA:41732"/>
        <dbReference type="Rhea" id="RHEA-COMP:9584"/>
        <dbReference type="Rhea" id="RHEA-COMP:9586"/>
        <dbReference type="ChEBI" id="CHEBI:15444"/>
        <dbReference type="ChEBI" id="CHEBI:43474"/>
        <dbReference type="ChEBI" id="CHEBI:58601"/>
        <dbReference type="EC" id="2.4.1.1"/>
    </reaction>
</comment>
<evidence type="ECO:0000256" key="10">
    <source>
        <dbReference type="RuleBase" id="RU000587"/>
    </source>
</evidence>
<feature type="modified residue" description="N6-(pyridoxal phosphate)lysine" evidence="9">
    <location>
        <position position="675"/>
    </location>
</feature>
<evidence type="ECO:0000256" key="2">
    <source>
        <dbReference type="ARBA" id="ARBA00001933"/>
    </source>
</evidence>
<proteinExistence type="inferred from homology"/>
<evidence type="ECO:0000256" key="9">
    <source>
        <dbReference type="PIRSR" id="PIRSR000460-1"/>
    </source>
</evidence>
<dbReference type="PROSITE" id="PS00102">
    <property type="entry name" value="PHOSPHORYLASE"/>
    <property type="match status" value="1"/>
</dbReference>
<evidence type="ECO:0000256" key="5">
    <source>
        <dbReference type="ARBA" id="ARBA00022679"/>
    </source>
</evidence>
<dbReference type="GO" id="GO:0030170">
    <property type="term" value="F:pyridoxal phosphate binding"/>
    <property type="evidence" value="ECO:0007669"/>
    <property type="project" value="InterPro"/>
</dbReference>
<dbReference type="InterPro" id="IPR035090">
    <property type="entry name" value="Pyridoxal_P_attach_site"/>
</dbReference>
<dbReference type="Proteomes" id="UP000022141">
    <property type="component" value="Unassembled WGS sequence"/>
</dbReference>
<dbReference type="EMBL" id="JEMY01000050">
    <property type="protein sequence ID" value="EXI85792.1"/>
    <property type="molecule type" value="Genomic_DNA"/>
</dbReference>
<organism evidence="11 12">
    <name type="scientific">Accumulibacter regalis</name>
    <dbReference type="NCBI Taxonomy" id="522306"/>
    <lineage>
        <taxon>Bacteria</taxon>
        <taxon>Pseudomonadati</taxon>
        <taxon>Pseudomonadota</taxon>
        <taxon>Betaproteobacteria</taxon>
        <taxon>Candidatus Accumulibacter</taxon>
    </lineage>
</organism>
<keyword evidence="12" id="KW-1185">Reference proteome</keyword>
<comment type="function">
    <text evidence="8">Phosphorylase is an important allosteric enzyme in carbohydrate metabolism. Enzymes from different sources differ in their regulatory mechanisms and in their natural substrates. However, all known phosphorylases share catalytic and structural properties.</text>
</comment>
<keyword evidence="7 10" id="KW-0119">Carbohydrate metabolism</keyword>